<name>A0AAX6FVK4_IRIPA</name>
<protein>
    <recommendedName>
        <fullName evidence="9">SWIM-type domain-containing protein</fullName>
    </recommendedName>
</protein>
<dbReference type="PANTHER" id="PTHR31973">
    <property type="entry name" value="POLYPROTEIN, PUTATIVE-RELATED"/>
    <property type="match status" value="1"/>
</dbReference>
<reference evidence="7" key="1">
    <citation type="journal article" date="2023" name="GigaByte">
        <title>Genome assembly of the bearded iris, Iris pallida Lam.</title>
        <authorList>
            <person name="Bruccoleri R.E."/>
            <person name="Oakeley E.J."/>
            <person name="Faust A.M.E."/>
            <person name="Altorfer M."/>
            <person name="Dessus-Babus S."/>
            <person name="Burckhardt D."/>
            <person name="Oertli M."/>
            <person name="Naumann U."/>
            <person name="Petersen F."/>
            <person name="Wong J."/>
        </authorList>
    </citation>
    <scope>NUCLEOTIDE SEQUENCE</scope>
    <source>
        <strain evidence="7">GSM-AAB239-AS_SAM_17_03QT</strain>
    </source>
</reference>
<dbReference type="PANTHER" id="PTHR31973:SF194">
    <property type="entry name" value="OS06G0632700 PROTEIN"/>
    <property type="match status" value="1"/>
</dbReference>
<dbReference type="GO" id="GO:0008270">
    <property type="term" value="F:zinc ion binding"/>
    <property type="evidence" value="ECO:0007669"/>
    <property type="project" value="UniProtKB-KW"/>
</dbReference>
<organism evidence="7 8">
    <name type="scientific">Iris pallida</name>
    <name type="common">Sweet iris</name>
    <dbReference type="NCBI Taxonomy" id="29817"/>
    <lineage>
        <taxon>Eukaryota</taxon>
        <taxon>Viridiplantae</taxon>
        <taxon>Streptophyta</taxon>
        <taxon>Embryophyta</taxon>
        <taxon>Tracheophyta</taxon>
        <taxon>Spermatophyta</taxon>
        <taxon>Magnoliopsida</taxon>
        <taxon>Liliopsida</taxon>
        <taxon>Asparagales</taxon>
        <taxon>Iridaceae</taxon>
        <taxon>Iridoideae</taxon>
        <taxon>Irideae</taxon>
        <taxon>Iris</taxon>
    </lineage>
</organism>
<dbReference type="Gene3D" id="3.10.20.90">
    <property type="entry name" value="Phosphatidylinositol 3-kinase Catalytic Subunit, Chain A, domain 1"/>
    <property type="match status" value="1"/>
</dbReference>
<accession>A0AAX6FVK4</accession>
<dbReference type="InterPro" id="IPR004332">
    <property type="entry name" value="Transposase_MuDR"/>
</dbReference>
<dbReference type="GO" id="GO:0003676">
    <property type="term" value="F:nucleic acid binding"/>
    <property type="evidence" value="ECO:0007669"/>
    <property type="project" value="InterPro"/>
</dbReference>
<evidence type="ECO:0000256" key="4">
    <source>
        <dbReference type="PROSITE-ProRule" id="PRU00047"/>
    </source>
</evidence>
<evidence type="ECO:0000256" key="2">
    <source>
        <dbReference type="ARBA" id="ARBA00022771"/>
    </source>
</evidence>
<dbReference type="Pfam" id="PF03108">
    <property type="entry name" value="DBD_Tnp_Mut"/>
    <property type="match status" value="1"/>
</dbReference>
<dbReference type="Pfam" id="PF00564">
    <property type="entry name" value="PB1"/>
    <property type="match status" value="1"/>
</dbReference>
<dbReference type="SMART" id="SM00575">
    <property type="entry name" value="ZnF_PMZ"/>
    <property type="match status" value="1"/>
</dbReference>
<reference evidence="7" key="2">
    <citation type="submission" date="2023-04" db="EMBL/GenBank/DDBJ databases">
        <authorList>
            <person name="Bruccoleri R.E."/>
            <person name="Oakeley E.J."/>
            <person name="Faust A.-M."/>
            <person name="Dessus-Babus S."/>
            <person name="Altorfer M."/>
            <person name="Burckhardt D."/>
            <person name="Oertli M."/>
            <person name="Naumann U."/>
            <person name="Petersen F."/>
            <person name="Wong J."/>
        </authorList>
    </citation>
    <scope>NUCLEOTIDE SEQUENCE</scope>
    <source>
        <strain evidence="7">GSM-AAB239-AS_SAM_17_03QT</strain>
        <tissue evidence="7">Leaf</tissue>
    </source>
</reference>
<evidence type="ECO:0000313" key="8">
    <source>
        <dbReference type="Proteomes" id="UP001140949"/>
    </source>
</evidence>
<dbReference type="InterPro" id="IPR007527">
    <property type="entry name" value="Znf_SWIM"/>
</dbReference>
<feature type="domain" description="SWIM-type" evidence="6">
    <location>
        <begin position="590"/>
        <end position="632"/>
    </location>
</feature>
<evidence type="ECO:0000256" key="3">
    <source>
        <dbReference type="ARBA" id="ARBA00022833"/>
    </source>
</evidence>
<dbReference type="PROSITE" id="PS50158">
    <property type="entry name" value="ZF_CCHC"/>
    <property type="match status" value="1"/>
</dbReference>
<evidence type="ECO:0000256" key="1">
    <source>
        <dbReference type="ARBA" id="ARBA00022723"/>
    </source>
</evidence>
<dbReference type="SMART" id="SM00666">
    <property type="entry name" value="PB1"/>
    <property type="match status" value="1"/>
</dbReference>
<evidence type="ECO:0000259" key="6">
    <source>
        <dbReference type="PROSITE" id="PS50966"/>
    </source>
</evidence>
<evidence type="ECO:0000259" key="5">
    <source>
        <dbReference type="PROSITE" id="PS50158"/>
    </source>
</evidence>
<feature type="domain" description="CCHC-type" evidence="5">
    <location>
        <begin position="697"/>
        <end position="713"/>
    </location>
</feature>
<dbReference type="InterPro" id="IPR000270">
    <property type="entry name" value="PB1_dom"/>
</dbReference>
<comment type="caution">
    <text evidence="7">The sequence shown here is derived from an EMBL/GenBank/DDBJ whole genome shotgun (WGS) entry which is preliminary data.</text>
</comment>
<proteinExistence type="predicted"/>
<dbReference type="Pfam" id="PF04434">
    <property type="entry name" value="SWIM"/>
    <property type="match status" value="1"/>
</dbReference>
<keyword evidence="1" id="KW-0479">Metal-binding</keyword>
<dbReference type="EMBL" id="JANAVB010025598">
    <property type="protein sequence ID" value="KAJ6820400.1"/>
    <property type="molecule type" value="Genomic_DNA"/>
</dbReference>
<evidence type="ECO:0008006" key="9">
    <source>
        <dbReference type="Google" id="ProtNLM"/>
    </source>
</evidence>
<dbReference type="SUPFAM" id="SSF54277">
    <property type="entry name" value="CAD &amp; PB1 domains"/>
    <property type="match status" value="1"/>
</dbReference>
<dbReference type="Pfam" id="PF10551">
    <property type="entry name" value="MULE"/>
    <property type="match status" value="1"/>
</dbReference>
<keyword evidence="3" id="KW-0862">Zinc</keyword>
<dbReference type="InterPro" id="IPR001878">
    <property type="entry name" value="Znf_CCHC"/>
</dbReference>
<dbReference type="Proteomes" id="UP001140949">
    <property type="component" value="Unassembled WGS sequence"/>
</dbReference>
<evidence type="ECO:0000313" key="7">
    <source>
        <dbReference type="EMBL" id="KAJ6820400.1"/>
    </source>
</evidence>
<keyword evidence="8" id="KW-1185">Reference proteome</keyword>
<dbReference type="AlphaFoldDB" id="A0AAX6FVK4"/>
<gene>
    <name evidence="7" type="ORF">M6B38_396825</name>
</gene>
<dbReference type="PROSITE" id="PS50966">
    <property type="entry name" value="ZF_SWIM"/>
    <property type="match status" value="1"/>
</dbReference>
<sequence>MTRRKILAICQLGGKFMANSDGSTSYLGGEAHVIEIEHDTTLSDLWSEISDIFNCNTSSYSIKYFLPGNRKTLITISNDKDLKRMVEYSGDADIVTTYVYLLKKTENPTLSPHPNRSVVADSVPTDAITASEATAENLKRQKINSSWESMITGVGQVFDSPRVFREAVHKFAIAKGFMYKFIKSDGPRITVRCTTRECPWRIYASNSNSQELTIKKMNETHACGRESTNRLATQSWIASVIKDKLRETPEYRPSDIAKDLEREYGLRLSYHRAWRGKSIAEKELHGCHEEASNQLPWFREKIMETNPGSFAIFEAMEGSKLGRLFVSFRASLYGFEHGCRPLLFLDDLSLKAVKQWKLLTATAVDGENEDFPVAFAVVEVETDENWRWFIGQLRSALPMSRTLTFVSKRQNRLEQVVTELFEECHYGYCIDSLVEEFKAELEDAWTEELKEEAEKDAAVEDFTSAVYACKVDEFNACIEEFKSESEDVAEWVLASKPECWSNAFFKGVRYGRYSSKASETFNAWISTRYEPSVVQAVDMIRCKMMEMIYSRRENSSKWMEPLTPPMTRKVQEETIRARALEVIRSKGSVYVVRDDDQLIHVVDSGRRDCSCCRWQVTGLPCMHAIAVVESIGGTLTDFCSEYFQSKSYRAAYSTSIKPIADTVNTTQVTYPVRARRGPGRPRLKPAEPLLQSKRAVRCSKCRENGHYKRTCKKSISDVSPL</sequence>
<dbReference type="InterPro" id="IPR006564">
    <property type="entry name" value="Znf_PMZ"/>
</dbReference>
<keyword evidence="2 4" id="KW-0863">Zinc-finger</keyword>
<dbReference type="InterPro" id="IPR018289">
    <property type="entry name" value="MULE_transposase_dom"/>
</dbReference>